<evidence type="ECO:0000256" key="1">
    <source>
        <dbReference type="ARBA" id="ARBA00023163"/>
    </source>
</evidence>
<keyword evidence="1" id="KW-0804">Transcription</keyword>
<proteinExistence type="predicted"/>
<dbReference type="InterPro" id="IPR029040">
    <property type="entry name" value="RPABC4/Spt4"/>
</dbReference>
<protein>
    <recommendedName>
        <fullName evidence="2">Spt4/RpoE2 zinc finger domain-containing protein</fullName>
    </recommendedName>
</protein>
<evidence type="ECO:0000313" key="3">
    <source>
        <dbReference type="EMBL" id="SVA55978.1"/>
    </source>
</evidence>
<evidence type="ECO:0000259" key="2">
    <source>
        <dbReference type="SMART" id="SM01389"/>
    </source>
</evidence>
<dbReference type="Gene3D" id="2.20.28.90">
    <property type="match status" value="1"/>
</dbReference>
<accession>A0A381WUN8</accession>
<feature type="domain" description="Spt4/RpoE2 zinc finger" evidence="2">
    <location>
        <begin position="1"/>
        <end position="53"/>
    </location>
</feature>
<gene>
    <name evidence="3" type="ORF">METZ01_LOCUS108832</name>
</gene>
<reference evidence="3" key="1">
    <citation type="submission" date="2018-05" db="EMBL/GenBank/DDBJ databases">
        <authorList>
            <person name="Lanie J.A."/>
            <person name="Ng W.-L."/>
            <person name="Kazmierczak K.M."/>
            <person name="Andrzejewski T.M."/>
            <person name="Davidsen T.M."/>
            <person name="Wayne K.J."/>
            <person name="Tettelin H."/>
            <person name="Glass J.I."/>
            <person name="Rusch D."/>
            <person name="Podicherti R."/>
            <person name="Tsui H.-C.T."/>
            <person name="Winkler M.E."/>
        </authorList>
    </citation>
    <scope>NUCLEOTIDE SEQUENCE</scope>
</reference>
<dbReference type="InterPro" id="IPR022800">
    <property type="entry name" value="Spt4/RpoE2_Znf"/>
</dbReference>
<dbReference type="SUPFAM" id="SSF63393">
    <property type="entry name" value="RNA polymerase subunits"/>
    <property type="match status" value="1"/>
</dbReference>
<dbReference type="AlphaFoldDB" id="A0A381WUN8"/>
<dbReference type="InterPro" id="IPR038589">
    <property type="entry name" value="Spt4_dom_sf"/>
</dbReference>
<dbReference type="EMBL" id="UINC01012876">
    <property type="protein sequence ID" value="SVA55978.1"/>
    <property type="molecule type" value="Genomic_DNA"/>
</dbReference>
<dbReference type="SMART" id="SM01389">
    <property type="entry name" value="Spt4"/>
    <property type="match status" value="1"/>
</dbReference>
<dbReference type="Pfam" id="PF06093">
    <property type="entry name" value="Spt4"/>
    <property type="match status" value="1"/>
</dbReference>
<name>A0A381WUN8_9ZZZZ</name>
<organism evidence="3">
    <name type="scientific">marine metagenome</name>
    <dbReference type="NCBI Taxonomy" id="408172"/>
    <lineage>
        <taxon>unclassified sequences</taxon>
        <taxon>metagenomes</taxon>
        <taxon>ecological metagenomes</taxon>
    </lineage>
</organism>
<sequence length="53" mass="6137">MEQKDKHNCPSGVREPTISREWQGFVEVIDPAKSQLAQELDIRTPGRYALRVR</sequence>